<dbReference type="RefSeq" id="WP_111145952.1">
    <property type="nucleotide sequence ID" value="NZ_QKRB01000037.1"/>
</dbReference>
<comment type="caution">
    <text evidence="2">The sequence shown here is derived from an EMBL/GenBank/DDBJ whole genome shotgun (WGS) entry which is preliminary data.</text>
</comment>
<reference evidence="2 3" key="1">
    <citation type="submission" date="2018-06" db="EMBL/GenBank/DDBJ databases">
        <title>Paenibacillus imtechensis sp. nov.</title>
        <authorList>
            <person name="Pinnaka A.K."/>
            <person name="Singh H."/>
            <person name="Kaur M."/>
        </authorList>
    </citation>
    <scope>NUCLEOTIDE SEQUENCE [LARGE SCALE GENOMIC DNA]</scope>
    <source>
        <strain evidence="2 3">SMB1</strain>
    </source>
</reference>
<feature type="chain" id="PRO_5015997248" evidence="1">
    <location>
        <begin position="26"/>
        <end position="244"/>
    </location>
</feature>
<evidence type="ECO:0000256" key="1">
    <source>
        <dbReference type="SAM" id="SignalP"/>
    </source>
</evidence>
<dbReference type="AlphaFoldDB" id="A0A2W1LYG0"/>
<dbReference type="Proteomes" id="UP000249522">
    <property type="component" value="Unassembled WGS sequence"/>
</dbReference>
<name>A0A2W1LYG0_9BACL</name>
<organism evidence="2 3">
    <name type="scientific">Paenibacillus sambharensis</name>
    <dbReference type="NCBI Taxonomy" id="1803190"/>
    <lineage>
        <taxon>Bacteria</taxon>
        <taxon>Bacillati</taxon>
        <taxon>Bacillota</taxon>
        <taxon>Bacilli</taxon>
        <taxon>Bacillales</taxon>
        <taxon>Paenibacillaceae</taxon>
        <taxon>Paenibacillus</taxon>
    </lineage>
</organism>
<protein>
    <submittedName>
        <fullName evidence="2">Uncharacterized protein</fullName>
    </submittedName>
</protein>
<gene>
    <name evidence="2" type="ORF">DNH61_07020</name>
</gene>
<dbReference type="OrthoDB" id="2595653at2"/>
<sequence>MKKFLRRTSVAALAVFALTTFSAYASEIPSHVQDMADSKVSQKQPIPEIRAWETDMNGNKREVVPLSKRSQLSQKGVSIMAPPSGDGYTYSFDSYQPNITTRDWRYKNLGTFRYVNGLSTVATIQYEQQNSTTGTWSVGANISGSTTIKAAFLGKISVEIGGSWDTSREWTKGTKYGASQPIPAKTTAYLTNYQVAANSKGVLVWKKYAPGGTSQVGQYTETAGGYAVSKSDINVEVTSTEPVR</sequence>
<proteinExistence type="predicted"/>
<accession>A0A2W1LYG0</accession>
<keyword evidence="1" id="KW-0732">Signal</keyword>
<feature type="signal peptide" evidence="1">
    <location>
        <begin position="1"/>
        <end position="25"/>
    </location>
</feature>
<evidence type="ECO:0000313" key="2">
    <source>
        <dbReference type="EMBL" id="PZD96547.1"/>
    </source>
</evidence>
<keyword evidence="3" id="KW-1185">Reference proteome</keyword>
<dbReference type="EMBL" id="QKRB01000037">
    <property type="protein sequence ID" value="PZD96547.1"/>
    <property type="molecule type" value="Genomic_DNA"/>
</dbReference>
<evidence type="ECO:0000313" key="3">
    <source>
        <dbReference type="Proteomes" id="UP000249522"/>
    </source>
</evidence>